<keyword evidence="3" id="KW-1185">Reference proteome</keyword>
<gene>
    <name evidence="2" type="ORF">MERR_LOCUS9778</name>
</gene>
<evidence type="ECO:0000313" key="3">
    <source>
        <dbReference type="Proteomes" id="UP000467841"/>
    </source>
</evidence>
<feature type="compositionally biased region" description="Basic and acidic residues" evidence="1">
    <location>
        <begin position="98"/>
        <end position="109"/>
    </location>
</feature>
<evidence type="ECO:0000256" key="1">
    <source>
        <dbReference type="SAM" id="MobiDB-lite"/>
    </source>
</evidence>
<dbReference type="Proteomes" id="UP000467841">
    <property type="component" value="Unassembled WGS sequence"/>
</dbReference>
<protein>
    <submittedName>
        <fullName evidence="2">Uncharacterized protein</fullName>
    </submittedName>
</protein>
<sequence length="140" mass="16369">MRESSHRPLIFGTPFLSIVGAIFDFPNQRISFNKLNKGMFFPMCSTRNSFVDMVQEEKVTLKPPKKEKLKTFKEDPIPMPKQLATQARSKTKALHQNRPRDHPRLKMRPNLEGRCESLVLVKEQHEANESQAYQCNRRDE</sequence>
<feature type="region of interest" description="Disordered" evidence="1">
    <location>
        <begin position="65"/>
        <end position="109"/>
    </location>
</feature>
<organism evidence="2 3">
    <name type="scientific">Microthlaspi erraticum</name>
    <dbReference type="NCBI Taxonomy" id="1685480"/>
    <lineage>
        <taxon>Eukaryota</taxon>
        <taxon>Viridiplantae</taxon>
        <taxon>Streptophyta</taxon>
        <taxon>Embryophyta</taxon>
        <taxon>Tracheophyta</taxon>
        <taxon>Spermatophyta</taxon>
        <taxon>Magnoliopsida</taxon>
        <taxon>eudicotyledons</taxon>
        <taxon>Gunneridae</taxon>
        <taxon>Pentapetalae</taxon>
        <taxon>rosids</taxon>
        <taxon>malvids</taxon>
        <taxon>Brassicales</taxon>
        <taxon>Brassicaceae</taxon>
        <taxon>Coluteocarpeae</taxon>
        <taxon>Microthlaspi</taxon>
    </lineage>
</organism>
<comment type="caution">
    <text evidence="2">The sequence shown here is derived from an EMBL/GenBank/DDBJ whole genome shotgun (WGS) entry which is preliminary data.</text>
</comment>
<name>A0A6D2IBP7_9BRAS</name>
<feature type="compositionally biased region" description="Basic and acidic residues" evidence="1">
    <location>
        <begin position="65"/>
        <end position="76"/>
    </location>
</feature>
<reference evidence="2" key="1">
    <citation type="submission" date="2020-01" db="EMBL/GenBank/DDBJ databases">
        <authorList>
            <person name="Mishra B."/>
        </authorList>
    </citation>
    <scope>NUCLEOTIDE SEQUENCE [LARGE SCALE GENOMIC DNA]</scope>
</reference>
<dbReference type="AlphaFoldDB" id="A0A6D2IBP7"/>
<proteinExistence type="predicted"/>
<evidence type="ECO:0000313" key="2">
    <source>
        <dbReference type="EMBL" id="CAA7022543.1"/>
    </source>
</evidence>
<dbReference type="EMBL" id="CACVBM020000704">
    <property type="protein sequence ID" value="CAA7022543.1"/>
    <property type="molecule type" value="Genomic_DNA"/>
</dbReference>
<accession>A0A6D2IBP7</accession>